<evidence type="ECO:0000256" key="1">
    <source>
        <dbReference type="ARBA" id="ARBA00023242"/>
    </source>
</evidence>
<dbReference type="GO" id="GO:0008270">
    <property type="term" value="F:zinc ion binding"/>
    <property type="evidence" value="ECO:0007669"/>
    <property type="project" value="InterPro"/>
</dbReference>
<dbReference type="Pfam" id="PF04082">
    <property type="entry name" value="Fungal_trans"/>
    <property type="match status" value="1"/>
</dbReference>
<name>A0A9W9WK68_9EURO</name>
<evidence type="ECO:0000313" key="4">
    <source>
        <dbReference type="EMBL" id="KAJ5466505.1"/>
    </source>
</evidence>
<protein>
    <submittedName>
        <fullName evidence="4">Transcription factor</fullName>
    </submittedName>
</protein>
<dbReference type="EMBL" id="JAPWDO010000006">
    <property type="protein sequence ID" value="KAJ5466505.1"/>
    <property type="molecule type" value="Genomic_DNA"/>
</dbReference>
<gene>
    <name evidence="4" type="ORF">N7530_010292</name>
</gene>
<proteinExistence type="predicted"/>
<evidence type="ECO:0000313" key="5">
    <source>
        <dbReference type="Proteomes" id="UP001147760"/>
    </source>
</evidence>
<keyword evidence="5" id="KW-1185">Reference proteome</keyword>
<organism evidence="4 5">
    <name type="scientific">Penicillium desertorum</name>
    <dbReference type="NCBI Taxonomy" id="1303715"/>
    <lineage>
        <taxon>Eukaryota</taxon>
        <taxon>Fungi</taxon>
        <taxon>Dikarya</taxon>
        <taxon>Ascomycota</taxon>
        <taxon>Pezizomycotina</taxon>
        <taxon>Eurotiomycetes</taxon>
        <taxon>Eurotiomycetidae</taxon>
        <taxon>Eurotiales</taxon>
        <taxon>Aspergillaceae</taxon>
        <taxon>Penicillium</taxon>
    </lineage>
</organism>
<feature type="domain" description="Xylanolytic transcriptional activator regulatory" evidence="3">
    <location>
        <begin position="266"/>
        <end position="351"/>
    </location>
</feature>
<dbReference type="PANTHER" id="PTHR47431:SF5">
    <property type="entry name" value="ZN(II)2CYS6 TRANSCRIPTION FACTOR (EUROFUNG)"/>
    <property type="match status" value="1"/>
</dbReference>
<dbReference type="GO" id="GO:0006351">
    <property type="term" value="P:DNA-templated transcription"/>
    <property type="evidence" value="ECO:0007669"/>
    <property type="project" value="InterPro"/>
</dbReference>
<feature type="region of interest" description="Disordered" evidence="2">
    <location>
        <begin position="1"/>
        <end position="26"/>
    </location>
</feature>
<keyword evidence="1" id="KW-0539">Nucleus</keyword>
<dbReference type="OrthoDB" id="4284149at2759"/>
<reference evidence="4" key="2">
    <citation type="journal article" date="2023" name="IMA Fungus">
        <title>Comparative genomic study of the Penicillium genus elucidates a diverse pangenome and 15 lateral gene transfer events.</title>
        <authorList>
            <person name="Petersen C."/>
            <person name="Sorensen T."/>
            <person name="Nielsen M.R."/>
            <person name="Sondergaard T.E."/>
            <person name="Sorensen J.L."/>
            <person name="Fitzpatrick D.A."/>
            <person name="Frisvad J.C."/>
            <person name="Nielsen K.L."/>
        </authorList>
    </citation>
    <scope>NUCLEOTIDE SEQUENCE</scope>
    <source>
        <strain evidence="4">IBT 17660</strain>
    </source>
</reference>
<feature type="region of interest" description="Disordered" evidence="2">
    <location>
        <begin position="49"/>
        <end position="87"/>
    </location>
</feature>
<dbReference type="GO" id="GO:0003677">
    <property type="term" value="F:DNA binding"/>
    <property type="evidence" value="ECO:0007669"/>
    <property type="project" value="InterPro"/>
</dbReference>
<comment type="caution">
    <text evidence="4">The sequence shown here is derived from an EMBL/GenBank/DDBJ whole genome shotgun (WGS) entry which is preliminary data.</text>
</comment>
<dbReference type="PANTHER" id="PTHR47431">
    <property type="entry name" value="ZN(II)2CYS6 TRANSCRIPTION FACTOR (EUROFUNG)-RELATED"/>
    <property type="match status" value="1"/>
</dbReference>
<dbReference type="CDD" id="cd12148">
    <property type="entry name" value="fungal_TF_MHR"/>
    <property type="match status" value="1"/>
</dbReference>
<dbReference type="Proteomes" id="UP001147760">
    <property type="component" value="Unassembled WGS sequence"/>
</dbReference>
<evidence type="ECO:0000256" key="2">
    <source>
        <dbReference type="SAM" id="MobiDB-lite"/>
    </source>
</evidence>
<reference evidence="4" key="1">
    <citation type="submission" date="2022-12" db="EMBL/GenBank/DDBJ databases">
        <authorList>
            <person name="Petersen C."/>
        </authorList>
    </citation>
    <scope>NUCLEOTIDE SEQUENCE</scope>
    <source>
        <strain evidence="4">IBT 17660</strain>
    </source>
</reference>
<dbReference type="InterPro" id="IPR007219">
    <property type="entry name" value="XnlR_reg_dom"/>
</dbReference>
<sequence>MYDFKDGEPCQPPKLSRSSKTRCNGQHPCATSFPDHVSQCIANERECRYRPSKRGGARRGERYQNAKQRSHAVSSQTPEFSYGSTHDSNSLGDNIVDLIYPLHEIRNVDNFVDTGMPSDMNPKADQGIASGPPGLLMLRAYRSDADLLNAYYIFIHPYLPLLPPPDVPRTTDCPCSVPVTEIEPHHSCLPFRPKSPLGLALMAILALVPLSDELDPMREAAIALRKSYSKMYVQATLESIESSTSYDDAGPDGSFSPCLPPVLDGILALLLLAVYEFSQNSNRKRMRSHAHHALTLAMDLSLHTSGSDLDSEVKQRVWWMTMFLVYQSAILNHSSPIVLMNDQRITTPFPVFAGCHEVIPALMKAQDVLLKTTDIHKTLKKGNITGSHESIRQHITELNSYVLTVAAELSCFQTVKTTGGVDASAAHNLFLTGRFLIHTARIKLHRFRAFGDYPVFLDKFCDLNSLNSSINSAQLSEFPSGFSPAHLEDIDSIFPFTEQESTNICLKSALVLSRVLRNLEWPNPSCSEMKPSEVIVGCSMPTLRHQYPRSLPYMACCGMQSCYVLIMLLQKVRASLDAGNFASYYHLPGQEPGSEMEDAERLIEELRHGVKSVCEFMSSNAIFEGFRDMAREVESIYEVSFHN</sequence>
<dbReference type="AlphaFoldDB" id="A0A9W9WK68"/>
<evidence type="ECO:0000259" key="3">
    <source>
        <dbReference type="Pfam" id="PF04082"/>
    </source>
</evidence>
<feature type="compositionally biased region" description="Polar residues" evidence="2">
    <location>
        <begin position="65"/>
        <end position="87"/>
    </location>
</feature>
<accession>A0A9W9WK68</accession>